<name>A0AAV0GRU9_9ROSI</name>
<evidence type="ECO:0000256" key="2">
    <source>
        <dbReference type="ARBA" id="ARBA00018784"/>
    </source>
</evidence>
<dbReference type="PANTHER" id="PTHR11239">
    <property type="entry name" value="DNA-DIRECTED RNA POLYMERASE"/>
    <property type="match status" value="1"/>
</dbReference>
<evidence type="ECO:0000313" key="11">
    <source>
        <dbReference type="Proteomes" id="UP001154282"/>
    </source>
</evidence>
<evidence type="ECO:0000256" key="7">
    <source>
        <dbReference type="ARBA" id="ARBA00023242"/>
    </source>
</evidence>
<dbReference type="Proteomes" id="UP001154282">
    <property type="component" value="Unassembled WGS sequence"/>
</dbReference>
<dbReference type="SUPFAM" id="SSF57783">
    <property type="entry name" value="Zinc beta-ribbon"/>
    <property type="match status" value="1"/>
</dbReference>
<dbReference type="InterPro" id="IPR012164">
    <property type="entry name" value="Rpa12/Rpb9/Rpc10/TFS"/>
</dbReference>
<dbReference type="Pfam" id="PF01096">
    <property type="entry name" value="Zn_ribbon_TFIIS"/>
    <property type="match status" value="1"/>
</dbReference>
<evidence type="ECO:0000256" key="8">
    <source>
        <dbReference type="PROSITE-ProRule" id="PRU00472"/>
    </source>
</evidence>
<evidence type="ECO:0000259" key="9">
    <source>
        <dbReference type="PROSITE" id="PS51133"/>
    </source>
</evidence>
<evidence type="ECO:0000256" key="5">
    <source>
        <dbReference type="ARBA" id="ARBA00022771"/>
    </source>
</evidence>
<dbReference type="GO" id="GO:0005736">
    <property type="term" value="C:RNA polymerase I complex"/>
    <property type="evidence" value="ECO:0007669"/>
    <property type="project" value="TreeGrafter"/>
</dbReference>
<sequence length="198" mass="22563">PKNPILDQSLGPPPRGSCFLPKPPRFLPSGRICFRVQTPPFCLPIGSVHQQHRSSPLRRPSASTQPVFLRPILQYFTRRVTMRAARRGDFMFCNVCGTMMNFSSGNQVECPLCKCSKRTKEVIGLEISYKVSAEDIRRDLGISHFEGKMEVKDMEINKKCEKCSNTKLKFSTRQMRSADEGQTTFFHCPVCSYTFTEN</sequence>
<dbReference type="InterPro" id="IPR034004">
    <property type="entry name" value="Zn_ribbon_RPA12_C"/>
</dbReference>
<feature type="non-terminal residue" evidence="10">
    <location>
        <position position="1"/>
    </location>
</feature>
<dbReference type="GO" id="GO:0003676">
    <property type="term" value="F:nucleic acid binding"/>
    <property type="evidence" value="ECO:0007669"/>
    <property type="project" value="InterPro"/>
</dbReference>
<keyword evidence="3" id="KW-0804">Transcription</keyword>
<dbReference type="GO" id="GO:0006363">
    <property type="term" value="P:termination of RNA polymerase I transcription"/>
    <property type="evidence" value="ECO:0007669"/>
    <property type="project" value="TreeGrafter"/>
</dbReference>
<proteinExistence type="predicted"/>
<evidence type="ECO:0000256" key="3">
    <source>
        <dbReference type="ARBA" id="ARBA00022478"/>
    </source>
</evidence>
<dbReference type="GO" id="GO:0008270">
    <property type="term" value="F:zinc ion binding"/>
    <property type="evidence" value="ECO:0007669"/>
    <property type="project" value="UniProtKB-KW"/>
</dbReference>
<keyword evidence="5 8" id="KW-0863">Zinc-finger</keyword>
<feature type="domain" description="TFIIS-type" evidence="9">
    <location>
        <begin position="156"/>
        <end position="196"/>
    </location>
</feature>
<keyword evidence="3" id="KW-0240">DNA-directed RNA polymerase</keyword>
<dbReference type="AlphaFoldDB" id="A0AAV0GRU9"/>
<dbReference type="GO" id="GO:0003899">
    <property type="term" value="F:DNA-directed RNA polymerase activity"/>
    <property type="evidence" value="ECO:0007669"/>
    <property type="project" value="InterPro"/>
</dbReference>
<dbReference type="PROSITE" id="PS00466">
    <property type="entry name" value="ZF_TFIIS_1"/>
    <property type="match status" value="1"/>
</dbReference>
<comment type="subcellular location">
    <subcellularLocation>
        <location evidence="1">Nucleus</location>
        <location evidence="1">Nucleolus</location>
    </subcellularLocation>
</comment>
<dbReference type="CDD" id="cd10507">
    <property type="entry name" value="Zn-ribbon_RPA12"/>
    <property type="match status" value="1"/>
</dbReference>
<keyword evidence="7" id="KW-0539">Nucleus</keyword>
<keyword evidence="11" id="KW-1185">Reference proteome</keyword>
<keyword evidence="4" id="KW-0479">Metal-binding</keyword>
<evidence type="ECO:0000313" key="10">
    <source>
        <dbReference type="EMBL" id="CAI0375386.1"/>
    </source>
</evidence>
<protein>
    <recommendedName>
        <fullName evidence="2">DNA-directed RNA polymerase I subunit RPA12</fullName>
    </recommendedName>
</protein>
<gene>
    <name evidence="10" type="ORF">LITE_LOCUS569</name>
</gene>
<evidence type="ECO:0000256" key="1">
    <source>
        <dbReference type="ARBA" id="ARBA00004604"/>
    </source>
</evidence>
<dbReference type="SMART" id="SM00440">
    <property type="entry name" value="ZnF_C2C2"/>
    <property type="match status" value="1"/>
</dbReference>
<dbReference type="PROSITE" id="PS51133">
    <property type="entry name" value="ZF_TFIIS_2"/>
    <property type="match status" value="1"/>
</dbReference>
<dbReference type="EMBL" id="CAMGYJ010000002">
    <property type="protein sequence ID" value="CAI0375386.1"/>
    <property type="molecule type" value="Genomic_DNA"/>
</dbReference>
<dbReference type="PANTHER" id="PTHR11239:SF14">
    <property type="entry name" value="DNA-DIRECTED RNA POLYMERASE I SUBUNIT RPA12"/>
    <property type="match status" value="1"/>
</dbReference>
<reference evidence="10" key="1">
    <citation type="submission" date="2022-08" db="EMBL/GenBank/DDBJ databases">
        <authorList>
            <person name="Gutierrez-Valencia J."/>
        </authorList>
    </citation>
    <scope>NUCLEOTIDE SEQUENCE</scope>
</reference>
<organism evidence="10 11">
    <name type="scientific">Linum tenue</name>
    <dbReference type="NCBI Taxonomy" id="586396"/>
    <lineage>
        <taxon>Eukaryota</taxon>
        <taxon>Viridiplantae</taxon>
        <taxon>Streptophyta</taxon>
        <taxon>Embryophyta</taxon>
        <taxon>Tracheophyta</taxon>
        <taxon>Spermatophyta</taxon>
        <taxon>Magnoliopsida</taxon>
        <taxon>eudicotyledons</taxon>
        <taxon>Gunneridae</taxon>
        <taxon>Pentapetalae</taxon>
        <taxon>rosids</taxon>
        <taxon>fabids</taxon>
        <taxon>Malpighiales</taxon>
        <taxon>Linaceae</taxon>
        <taxon>Linum</taxon>
    </lineage>
</organism>
<accession>A0AAV0GRU9</accession>
<keyword evidence="6" id="KW-0862">Zinc</keyword>
<dbReference type="InterPro" id="IPR001222">
    <property type="entry name" value="Znf_TFIIS"/>
</dbReference>
<evidence type="ECO:0000256" key="6">
    <source>
        <dbReference type="ARBA" id="ARBA00022833"/>
    </source>
</evidence>
<dbReference type="Gene3D" id="2.20.25.10">
    <property type="match status" value="1"/>
</dbReference>
<comment type="caution">
    <text evidence="10">The sequence shown here is derived from an EMBL/GenBank/DDBJ whole genome shotgun (WGS) entry which is preliminary data.</text>
</comment>
<evidence type="ECO:0000256" key="4">
    <source>
        <dbReference type="ARBA" id="ARBA00022723"/>
    </source>
</evidence>